<feature type="domain" description="PAC" evidence="8">
    <location>
        <begin position="474"/>
        <end position="526"/>
    </location>
</feature>
<name>A0A9E5DAG7_9EURY</name>
<keyword evidence="4 6" id="KW-1133">Transmembrane helix</keyword>
<protein>
    <submittedName>
        <fullName evidence="9">PAS domain-containing protein</fullName>
    </submittedName>
</protein>
<evidence type="ECO:0000313" key="10">
    <source>
        <dbReference type="Proteomes" id="UP001056766"/>
    </source>
</evidence>
<dbReference type="InterPro" id="IPR036890">
    <property type="entry name" value="HATPase_C_sf"/>
</dbReference>
<dbReference type="Gene3D" id="3.30.565.10">
    <property type="entry name" value="Histidine kinase-like ATPase, C-terminal domain"/>
    <property type="match status" value="1"/>
</dbReference>
<dbReference type="Pfam" id="PF07568">
    <property type="entry name" value="HisKA_2"/>
    <property type="match status" value="1"/>
</dbReference>
<accession>A0A9E5DAG7</accession>
<dbReference type="InterPro" id="IPR035965">
    <property type="entry name" value="PAS-like_dom_sf"/>
</dbReference>
<dbReference type="InterPro" id="IPR013655">
    <property type="entry name" value="PAS_fold_3"/>
</dbReference>
<dbReference type="InterPro" id="IPR033479">
    <property type="entry name" value="dCache_1"/>
</dbReference>
<feature type="domain" description="Histidine kinase" evidence="7">
    <location>
        <begin position="534"/>
        <end position="727"/>
    </location>
</feature>
<gene>
    <name evidence="9" type="ORF">KDK67_02790</name>
</gene>
<evidence type="ECO:0000256" key="2">
    <source>
        <dbReference type="ARBA" id="ARBA00022475"/>
    </source>
</evidence>
<dbReference type="SUPFAM" id="SSF55874">
    <property type="entry name" value="ATPase domain of HSP90 chaperone/DNA topoisomerase II/histidine kinase"/>
    <property type="match status" value="1"/>
</dbReference>
<dbReference type="NCBIfam" id="TIGR00229">
    <property type="entry name" value="sensory_box"/>
    <property type="match status" value="1"/>
</dbReference>
<dbReference type="Gene3D" id="3.30.450.20">
    <property type="entry name" value="PAS domain"/>
    <property type="match status" value="3"/>
</dbReference>
<dbReference type="PROSITE" id="PS50113">
    <property type="entry name" value="PAC"/>
    <property type="match status" value="1"/>
</dbReference>
<dbReference type="Proteomes" id="UP001056766">
    <property type="component" value="Unassembled WGS sequence"/>
</dbReference>
<keyword evidence="2" id="KW-1003">Cell membrane</keyword>
<dbReference type="InterPro" id="IPR003594">
    <property type="entry name" value="HATPase_dom"/>
</dbReference>
<dbReference type="PANTHER" id="PTHR43065:SF23">
    <property type="entry name" value="SENSOR HISTIDINE KINASE PDTAS"/>
    <property type="match status" value="1"/>
</dbReference>
<proteinExistence type="predicted"/>
<dbReference type="Pfam" id="PF02743">
    <property type="entry name" value="dCache_1"/>
    <property type="match status" value="1"/>
</dbReference>
<evidence type="ECO:0000256" key="5">
    <source>
        <dbReference type="ARBA" id="ARBA00023136"/>
    </source>
</evidence>
<organism evidence="9 10">
    <name type="scientific">Methanococcoides seepicolus</name>
    <dbReference type="NCBI Taxonomy" id="2828780"/>
    <lineage>
        <taxon>Archaea</taxon>
        <taxon>Methanobacteriati</taxon>
        <taxon>Methanobacteriota</taxon>
        <taxon>Stenosarchaea group</taxon>
        <taxon>Methanomicrobia</taxon>
        <taxon>Methanosarcinales</taxon>
        <taxon>Methanosarcinaceae</taxon>
        <taxon>Methanococcoides</taxon>
    </lineage>
</organism>
<dbReference type="Pfam" id="PF02518">
    <property type="entry name" value="HATPase_c"/>
    <property type="match status" value="1"/>
</dbReference>
<comment type="subcellular location">
    <subcellularLocation>
        <location evidence="1">Cell membrane</location>
        <topology evidence="1">Multi-pass membrane protein</topology>
    </subcellularLocation>
</comment>
<dbReference type="RefSeq" id="WP_250867318.1">
    <property type="nucleotide sequence ID" value="NZ_JAGSOI010000006.1"/>
</dbReference>
<keyword evidence="3 6" id="KW-0812">Transmembrane</keyword>
<dbReference type="EMBL" id="JAGSOI010000006">
    <property type="protein sequence ID" value="MCM1985947.1"/>
    <property type="molecule type" value="Genomic_DNA"/>
</dbReference>
<reference evidence="9" key="2">
    <citation type="submission" date="2021-04" db="EMBL/GenBank/DDBJ databases">
        <authorList>
            <person name="Dong X."/>
        </authorList>
    </citation>
    <scope>NUCLEOTIDE SEQUENCE</scope>
    <source>
        <strain evidence="9">LLY</strain>
    </source>
</reference>
<dbReference type="CDD" id="cd12913">
    <property type="entry name" value="PDC1_MCP_like"/>
    <property type="match status" value="1"/>
</dbReference>
<evidence type="ECO:0000256" key="3">
    <source>
        <dbReference type="ARBA" id="ARBA00022692"/>
    </source>
</evidence>
<dbReference type="InterPro" id="IPR005467">
    <property type="entry name" value="His_kinase_dom"/>
</dbReference>
<evidence type="ECO:0000256" key="4">
    <source>
        <dbReference type="ARBA" id="ARBA00022989"/>
    </source>
</evidence>
<feature type="transmembrane region" description="Helical" evidence="6">
    <location>
        <begin position="12"/>
        <end position="32"/>
    </location>
</feature>
<dbReference type="AlphaFoldDB" id="A0A9E5DAG7"/>
<evidence type="ECO:0000256" key="6">
    <source>
        <dbReference type="SAM" id="Phobius"/>
    </source>
</evidence>
<dbReference type="InterPro" id="IPR001610">
    <property type="entry name" value="PAC"/>
</dbReference>
<dbReference type="GO" id="GO:0005886">
    <property type="term" value="C:plasma membrane"/>
    <property type="evidence" value="ECO:0007669"/>
    <property type="project" value="UniProtKB-SubCell"/>
</dbReference>
<evidence type="ECO:0000313" key="9">
    <source>
        <dbReference type="EMBL" id="MCM1985947.1"/>
    </source>
</evidence>
<keyword evidence="10" id="KW-1185">Reference proteome</keyword>
<dbReference type="InterPro" id="IPR011495">
    <property type="entry name" value="Sig_transdc_His_kin_sub2_dim/P"/>
</dbReference>
<reference evidence="9" key="1">
    <citation type="journal article" date="2021" name="mSystems">
        <title>Bacteria and Archaea Synergistically Convert Glycine Betaine to Biogenic Methane in the Formosa Cold Seep of the South China Sea.</title>
        <authorList>
            <person name="Li L."/>
            <person name="Zhang W."/>
            <person name="Zhang S."/>
            <person name="Song L."/>
            <person name="Sun Q."/>
            <person name="Zhang H."/>
            <person name="Xiang H."/>
            <person name="Dong X."/>
        </authorList>
    </citation>
    <scope>NUCLEOTIDE SEQUENCE</scope>
    <source>
        <strain evidence="9">LLY</strain>
    </source>
</reference>
<dbReference type="PROSITE" id="PS50109">
    <property type="entry name" value="HIS_KIN"/>
    <property type="match status" value="1"/>
</dbReference>
<dbReference type="Pfam" id="PF08447">
    <property type="entry name" value="PAS_3"/>
    <property type="match status" value="1"/>
</dbReference>
<keyword evidence="5 6" id="KW-0472">Membrane</keyword>
<dbReference type="CDD" id="cd00130">
    <property type="entry name" value="PAS"/>
    <property type="match status" value="1"/>
</dbReference>
<dbReference type="Gene3D" id="1.20.120.1530">
    <property type="match status" value="1"/>
</dbReference>
<dbReference type="SMART" id="SM00086">
    <property type="entry name" value="PAC"/>
    <property type="match status" value="1"/>
</dbReference>
<evidence type="ECO:0000259" key="8">
    <source>
        <dbReference type="PROSITE" id="PS50113"/>
    </source>
</evidence>
<comment type="caution">
    <text evidence="9">The sequence shown here is derived from an EMBL/GenBank/DDBJ whole genome shotgun (WGS) entry which is preliminary data.</text>
</comment>
<dbReference type="SMART" id="SM00387">
    <property type="entry name" value="HATPase_c"/>
    <property type="match status" value="1"/>
</dbReference>
<evidence type="ECO:0000256" key="1">
    <source>
        <dbReference type="ARBA" id="ARBA00004651"/>
    </source>
</evidence>
<dbReference type="InterPro" id="IPR000700">
    <property type="entry name" value="PAS-assoc_C"/>
</dbReference>
<dbReference type="InterPro" id="IPR000014">
    <property type="entry name" value="PAS"/>
</dbReference>
<dbReference type="PANTHER" id="PTHR43065">
    <property type="entry name" value="SENSOR HISTIDINE KINASE"/>
    <property type="match status" value="1"/>
</dbReference>
<dbReference type="SUPFAM" id="SSF55785">
    <property type="entry name" value="PYP-like sensor domain (PAS domain)"/>
    <property type="match status" value="1"/>
</dbReference>
<evidence type="ECO:0000259" key="7">
    <source>
        <dbReference type="PROSITE" id="PS50109"/>
    </source>
</evidence>
<sequence>MKWKDISLKVKLVLYIVIGVFLILSASTSIVISTVTEQEEQLAYHDSIQNAKSFANGYNADMKANMAVAQTLAALLVRYDNADRDEINAMLEELLLENQDLLAVYVAFEPSAFDGRDSEFINADAAHDETGRFIPYWNKIGGEMFVEPLVDYDTLDYYQLTKQLEQEIVTEPYLYQGALIVSYDAPIVKDGEFKGIGGVDVELNYVDETVSSVKAFDTGYLFMVSNTGVLLSHPTRKDWIGLRSMADFEIPMIEKATKDINNGIGGHIDTIDPVSKKEVVMFYEPIETGKFAIVLVVPTEEMLAGVESLRSTLITIYTFSIIFMGAMAYLIATSFTDRINEIVIDFKKVSGAAIKGDLDARANTDVEIDFKLIPEGMNEIMDSLTAYSKELQNSYELIQKMESAVNSSKVVVFWWKFDYDYPVEFVSDNVAQFGYSLEEFLSGDLLYSNIIYKDDLDSVWSELKRCADEGHDHFHKDYRIVTKSGEIRWVHEDTSIQRDDEGKIAYFQGTILDITERVKAEKALKEMDEIRTKEIHHRIKNNLQVVSGMLYLESLNFRYQEVIDAFRDSENRVRSIALIHEKLYQSKDLVSLDLADYIKDLTDHLFHSYRVEEENVKLILNVEDVFLGMDTAVPLGIIINELTSNALQHAFENGVKGEIDIDFFKRGELFELTISNTGKHFPEDIDFKNTKSLGLQLVTNLVSQIEGEVELDTTDRTTFTITFRDGK</sequence>